<evidence type="ECO:0000313" key="1">
    <source>
        <dbReference type="EMBL" id="WUN78698.1"/>
    </source>
</evidence>
<evidence type="ECO:0008006" key="3">
    <source>
        <dbReference type="Google" id="ProtNLM"/>
    </source>
</evidence>
<reference evidence="1" key="1">
    <citation type="submission" date="2022-10" db="EMBL/GenBank/DDBJ databases">
        <title>The complete genomes of actinobacterial strains from the NBC collection.</title>
        <authorList>
            <person name="Joergensen T.S."/>
            <person name="Alvarez Arevalo M."/>
            <person name="Sterndorff E.B."/>
            <person name="Faurdal D."/>
            <person name="Vuksanovic O."/>
            <person name="Mourched A.-S."/>
            <person name="Charusanti P."/>
            <person name="Shaw S."/>
            <person name="Blin K."/>
            <person name="Weber T."/>
        </authorList>
    </citation>
    <scope>NUCLEOTIDE SEQUENCE</scope>
    <source>
        <strain evidence="1">NBC_00303</strain>
    </source>
</reference>
<accession>A0ABZ1Q7M7</accession>
<organism evidence="1 2">
    <name type="scientific">Streptomyces erythrochromogenes</name>
    <dbReference type="NCBI Taxonomy" id="285574"/>
    <lineage>
        <taxon>Bacteria</taxon>
        <taxon>Bacillati</taxon>
        <taxon>Actinomycetota</taxon>
        <taxon>Actinomycetes</taxon>
        <taxon>Kitasatosporales</taxon>
        <taxon>Streptomycetaceae</taxon>
        <taxon>Streptomyces</taxon>
    </lineage>
</organism>
<evidence type="ECO:0000313" key="2">
    <source>
        <dbReference type="Proteomes" id="UP001432312"/>
    </source>
</evidence>
<dbReference type="RefSeq" id="WP_266492894.1">
    <property type="nucleotide sequence ID" value="NZ_CP108036.1"/>
</dbReference>
<gene>
    <name evidence="1" type="ORF">OHA91_09380</name>
</gene>
<sequence>MNLQIDLSAPQDPSRGYRLLAEPPTCGVRHLTVCIRTPSDTVTTISLWGHPDVLPQPRTGSYYTVLETGAEELRTLSARLISRWQEFVAYQPSRQQGPLDVLPYTNIADLSGRSAVEVLAQVSELAEEGQYLLDELLAGDGRGLAEVRRRLLDLLGRRDLRIRFDSDLDLPWPLLAVGAGPGAGAPGEEDPFATFLGHRHEIEALSGAYPTAYWYESTRTRPASSAWTDEELADNLLASDVLKLLDDRTELTERFHGSDLLATLHQPVVDHDLMYFYCHGEYVRQGDRTWQALRLSDPMPIDASIVDRYRKRHTEANARDGALCLFHPMVLLNVCFAGAPATAGYAGIAAALVKHGAVGVLAPSIAMPQVFGAEFALQFLTRYAVQGLPAGRAVLETVRWFATTYRNPLALTYGLVCGMDSRLPAPQEGPTSS</sequence>
<proteinExistence type="predicted"/>
<dbReference type="EMBL" id="CP108036">
    <property type="protein sequence ID" value="WUN78698.1"/>
    <property type="molecule type" value="Genomic_DNA"/>
</dbReference>
<keyword evidence="2" id="KW-1185">Reference proteome</keyword>
<protein>
    <recommendedName>
        <fullName evidence="3">CHAT domain-containing protein</fullName>
    </recommendedName>
</protein>
<name>A0ABZ1Q7M7_9ACTN</name>
<dbReference type="Proteomes" id="UP001432312">
    <property type="component" value="Chromosome"/>
</dbReference>
<dbReference type="GeneID" id="95496243"/>